<accession>A0A0F9L285</accession>
<proteinExistence type="predicted"/>
<dbReference type="Gene3D" id="3.10.28.10">
    <property type="entry name" value="Homing endonucleases"/>
    <property type="match status" value="1"/>
</dbReference>
<dbReference type="EMBL" id="LAZR01013466">
    <property type="protein sequence ID" value="KKM21840.1"/>
    <property type="molecule type" value="Genomic_DNA"/>
</dbReference>
<dbReference type="Pfam" id="PF14528">
    <property type="entry name" value="LAGLIDADG_3"/>
    <property type="match status" value="1"/>
</dbReference>
<reference evidence="2" key="1">
    <citation type="journal article" date="2015" name="Nature">
        <title>Complex archaea that bridge the gap between prokaryotes and eukaryotes.</title>
        <authorList>
            <person name="Spang A."/>
            <person name="Saw J.H."/>
            <person name="Jorgensen S.L."/>
            <person name="Zaremba-Niedzwiedzka K."/>
            <person name="Martijn J."/>
            <person name="Lind A.E."/>
            <person name="van Eijk R."/>
            <person name="Schleper C."/>
            <person name="Guy L."/>
            <person name="Ettema T.J."/>
        </authorList>
    </citation>
    <scope>NUCLEOTIDE SEQUENCE</scope>
</reference>
<dbReference type="InterPro" id="IPR027434">
    <property type="entry name" value="Homing_endonucl"/>
</dbReference>
<name>A0A0F9L285_9ZZZZ</name>
<comment type="caution">
    <text evidence="2">The sequence shown here is derived from an EMBL/GenBank/DDBJ whole genome shotgun (WGS) entry which is preliminary data.</text>
</comment>
<dbReference type="AlphaFoldDB" id="A0A0F9L285"/>
<organism evidence="2">
    <name type="scientific">marine sediment metagenome</name>
    <dbReference type="NCBI Taxonomy" id="412755"/>
    <lineage>
        <taxon>unclassified sequences</taxon>
        <taxon>metagenomes</taxon>
        <taxon>ecological metagenomes</taxon>
    </lineage>
</organism>
<evidence type="ECO:0000313" key="2">
    <source>
        <dbReference type="EMBL" id="KKM21840.1"/>
    </source>
</evidence>
<dbReference type="InterPro" id="IPR004860">
    <property type="entry name" value="LAGLIDADG_dom"/>
</dbReference>
<protein>
    <recommendedName>
        <fullName evidence="1">Homing endonuclease LAGLIDADG domain-containing protein</fullName>
    </recommendedName>
</protein>
<feature type="domain" description="Homing endonuclease LAGLIDADG" evidence="1">
    <location>
        <begin position="86"/>
        <end position="164"/>
    </location>
</feature>
<evidence type="ECO:0000259" key="1">
    <source>
        <dbReference type="Pfam" id="PF14528"/>
    </source>
</evidence>
<sequence length="213" mass="25092">MWCGAAAIRKWIVIYDLRPKRDTRYKNEEWLKEQYCQLRRRSQNIAADCRCGHSEINAWVLKHGLKRRRYGSYAVNDDYFEQIDNQEKAYWLGFLAADGCVDARKGKGLLSLTLAEKDKGHIELFRRCVNTAKPIYTYTKKYPNARGTFNISCTLNITSRKMVEDLIRHGVVERKTKILKPPQIWEKLIPHWVRGYFDGDGSVRWNRAAYIQK</sequence>
<dbReference type="GO" id="GO:0004519">
    <property type="term" value="F:endonuclease activity"/>
    <property type="evidence" value="ECO:0007669"/>
    <property type="project" value="InterPro"/>
</dbReference>
<gene>
    <name evidence="2" type="ORF">LCGC14_1631400</name>
</gene>